<comment type="caution">
    <text evidence="7">The sequence shown here is derived from an EMBL/GenBank/DDBJ whole genome shotgun (WGS) entry which is preliminary data.</text>
</comment>
<evidence type="ECO:0000259" key="6">
    <source>
        <dbReference type="PROSITE" id="PS51292"/>
    </source>
</evidence>
<feature type="region of interest" description="Disordered" evidence="4">
    <location>
        <begin position="216"/>
        <end position="250"/>
    </location>
</feature>
<evidence type="ECO:0000256" key="3">
    <source>
        <dbReference type="ARBA" id="ARBA00022833"/>
    </source>
</evidence>
<evidence type="ECO:0000256" key="2">
    <source>
        <dbReference type="ARBA" id="ARBA00022771"/>
    </source>
</evidence>
<feature type="domain" description="RING-CH-type" evidence="6">
    <location>
        <begin position="29"/>
        <end position="100"/>
    </location>
</feature>
<dbReference type="PANTHER" id="PTHR46347">
    <property type="entry name" value="RING/FYVE/PHD ZINC FINGER SUPERFAMILY PROTEIN"/>
    <property type="match status" value="1"/>
</dbReference>
<dbReference type="Gene3D" id="3.30.40.10">
    <property type="entry name" value="Zinc/RING finger domain, C3HC4 (zinc finger)"/>
    <property type="match status" value="1"/>
</dbReference>
<dbReference type="GO" id="GO:0008270">
    <property type="term" value="F:zinc ion binding"/>
    <property type="evidence" value="ECO:0007669"/>
    <property type="project" value="UniProtKB-KW"/>
</dbReference>
<keyword evidence="5" id="KW-0472">Membrane</keyword>
<evidence type="ECO:0000256" key="5">
    <source>
        <dbReference type="SAM" id="Phobius"/>
    </source>
</evidence>
<keyword evidence="1" id="KW-0479">Metal-binding</keyword>
<proteinExistence type="predicted"/>
<feature type="transmembrane region" description="Helical" evidence="5">
    <location>
        <begin position="310"/>
        <end position="339"/>
    </location>
</feature>
<dbReference type="PANTHER" id="PTHR46347:SF1">
    <property type="entry name" value="RING_FYVE_PHD ZINC FINGER SUPERFAMILY PROTEIN"/>
    <property type="match status" value="1"/>
</dbReference>
<gene>
    <name evidence="7" type="ORF">SEMRO_364_G127030.1</name>
</gene>
<dbReference type="GO" id="GO:0016874">
    <property type="term" value="F:ligase activity"/>
    <property type="evidence" value="ECO:0007669"/>
    <property type="project" value="UniProtKB-KW"/>
</dbReference>
<dbReference type="SMART" id="SM00744">
    <property type="entry name" value="RINGv"/>
    <property type="match status" value="1"/>
</dbReference>
<dbReference type="OrthoDB" id="264354at2759"/>
<keyword evidence="2" id="KW-0863">Zinc-finger</keyword>
<keyword evidence="5" id="KW-0812">Transmembrane</keyword>
<dbReference type="Proteomes" id="UP001153069">
    <property type="component" value="Unassembled WGS sequence"/>
</dbReference>
<keyword evidence="7" id="KW-0436">Ligase</keyword>
<dbReference type="EMBL" id="CAICTM010000363">
    <property type="protein sequence ID" value="CAB9508854.1"/>
    <property type="molecule type" value="Genomic_DNA"/>
</dbReference>
<dbReference type="InterPro" id="IPR013083">
    <property type="entry name" value="Znf_RING/FYVE/PHD"/>
</dbReference>
<dbReference type="AlphaFoldDB" id="A0A9N8DUM7"/>
<accession>A0A9N8DUM7</accession>
<feature type="transmembrane region" description="Helical" evidence="5">
    <location>
        <begin position="162"/>
        <end position="188"/>
    </location>
</feature>
<dbReference type="Pfam" id="PF12906">
    <property type="entry name" value="RINGv"/>
    <property type="match status" value="1"/>
</dbReference>
<protein>
    <submittedName>
        <fullName evidence="7">Protein ligase MARCH5</fullName>
    </submittedName>
</protein>
<evidence type="ECO:0000256" key="4">
    <source>
        <dbReference type="SAM" id="MobiDB-lite"/>
    </source>
</evidence>
<sequence length="441" mass="48080">MEPTLLSHDELINEDPLLHSTSSEAADCEKAEAPRQCRICLEEEDDPEEAASDDPLIAPCRCKGSQEWVHRKCLDDWRATNPNHIAFSKCTECLTEYKLVYTGPSAGRTEYCCYVTRDIGLGCLVLLLCMLSFGWILWLCFSSSSDNNAGFRTFAGVSVSTSNWFQLFLAYTVTGLVVVLVLLGIYGLSMFLAHKCSMSDTIAGLEETADAVAPAPRVHGGGTGAPQSRSMDRSVTQESYRHRHHHRRDSTQNSSMVQDCYCCPHCDGYQIYFCTDACNGCCQDCQGGCCDCDCSCPSGDGGGSNDGLGFAMVAIVVALATVGMVVGVFLSSLLINHILQRHLFRLKKQRLTQNFVVVDLSGRSPPPRTHWGSGEEGSPAVVELPPPVPPPTNTAGKLPPPLAPPRDGMEKGLTSKEEGQYQDDVDELAPHRDYLKKLGLL</sequence>
<feature type="compositionally biased region" description="Polar residues" evidence="4">
    <location>
        <begin position="225"/>
        <end position="238"/>
    </location>
</feature>
<feature type="compositionally biased region" description="Pro residues" evidence="4">
    <location>
        <begin position="384"/>
        <end position="404"/>
    </location>
</feature>
<evidence type="ECO:0000313" key="7">
    <source>
        <dbReference type="EMBL" id="CAB9508854.1"/>
    </source>
</evidence>
<name>A0A9N8DUM7_9STRA</name>
<organism evidence="7 8">
    <name type="scientific">Seminavis robusta</name>
    <dbReference type="NCBI Taxonomy" id="568900"/>
    <lineage>
        <taxon>Eukaryota</taxon>
        <taxon>Sar</taxon>
        <taxon>Stramenopiles</taxon>
        <taxon>Ochrophyta</taxon>
        <taxon>Bacillariophyta</taxon>
        <taxon>Bacillariophyceae</taxon>
        <taxon>Bacillariophycidae</taxon>
        <taxon>Naviculales</taxon>
        <taxon>Naviculaceae</taxon>
        <taxon>Seminavis</taxon>
    </lineage>
</organism>
<dbReference type="SUPFAM" id="SSF57850">
    <property type="entry name" value="RING/U-box"/>
    <property type="match status" value="1"/>
</dbReference>
<evidence type="ECO:0000313" key="8">
    <source>
        <dbReference type="Proteomes" id="UP001153069"/>
    </source>
</evidence>
<evidence type="ECO:0000256" key="1">
    <source>
        <dbReference type="ARBA" id="ARBA00022723"/>
    </source>
</evidence>
<feature type="transmembrane region" description="Helical" evidence="5">
    <location>
        <begin position="119"/>
        <end position="141"/>
    </location>
</feature>
<dbReference type="InterPro" id="IPR011016">
    <property type="entry name" value="Znf_RING-CH"/>
</dbReference>
<keyword evidence="8" id="KW-1185">Reference proteome</keyword>
<reference evidence="7" key="1">
    <citation type="submission" date="2020-06" db="EMBL/GenBank/DDBJ databases">
        <authorList>
            <consortium name="Plant Systems Biology data submission"/>
        </authorList>
    </citation>
    <scope>NUCLEOTIDE SEQUENCE</scope>
    <source>
        <strain evidence="7">D6</strain>
    </source>
</reference>
<keyword evidence="5" id="KW-1133">Transmembrane helix</keyword>
<dbReference type="PROSITE" id="PS51292">
    <property type="entry name" value="ZF_RING_CH"/>
    <property type="match status" value="1"/>
</dbReference>
<feature type="compositionally biased region" description="Basic and acidic residues" evidence="4">
    <location>
        <begin position="407"/>
        <end position="419"/>
    </location>
</feature>
<keyword evidence="3" id="KW-0862">Zinc</keyword>
<feature type="region of interest" description="Disordered" evidence="4">
    <location>
        <begin position="364"/>
        <end position="429"/>
    </location>
</feature>
<dbReference type="CDD" id="cd16495">
    <property type="entry name" value="RING_CH-C4HC3_MARCH"/>
    <property type="match status" value="1"/>
</dbReference>